<evidence type="ECO:0000313" key="19">
    <source>
        <dbReference type="Proteomes" id="UP000077521"/>
    </source>
</evidence>
<dbReference type="GO" id="GO:0003723">
    <property type="term" value="F:RNA binding"/>
    <property type="evidence" value="ECO:0007669"/>
    <property type="project" value="UniProtKB-KW"/>
</dbReference>
<name>A0A8T8SAY2_9BASI</name>
<evidence type="ECO:0000256" key="6">
    <source>
        <dbReference type="ARBA" id="ARBA00022801"/>
    </source>
</evidence>
<dbReference type="InterPro" id="IPR036397">
    <property type="entry name" value="RNaseH_sf"/>
</dbReference>
<protein>
    <recommendedName>
        <fullName evidence="17">Integrase catalytic domain-containing protein</fullName>
    </recommendedName>
</protein>
<evidence type="ECO:0000256" key="10">
    <source>
        <dbReference type="ARBA" id="ARBA00022918"/>
    </source>
</evidence>
<keyword evidence="6" id="KW-0378">Hydrolase</keyword>
<dbReference type="PANTHER" id="PTHR42648:SF11">
    <property type="entry name" value="TRANSPOSON TY4-P GAG-POL POLYPROTEIN"/>
    <property type="match status" value="1"/>
</dbReference>
<feature type="non-terminal residue" evidence="18">
    <location>
        <position position="1"/>
    </location>
</feature>
<dbReference type="InterPro" id="IPR013103">
    <property type="entry name" value="RVT_2"/>
</dbReference>
<reference evidence="18" key="1">
    <citation type="submission" date="2016-04" db="EMBL/GenBank/DDBJ databases">
        <authorList>
            <person name="Nguyen H.D."/>
            <person name="Samba Siva P."/>
            <person name="Cullis J."/>
            <person name="Levesque C.A."/>
            <person name="Hambleton S."/>
        </authorList>
    </citation>
    <scope>NUCLEOTIDE SEQUENCE</scope>
    <source>
        <strain evidence="18">DAOMC 236416</strain>
    </source>
</reference>
<dbReference type="Gene3D" id="3.30.420.10">
    <property type="entry name" value="Ribonuclease H-like superfamily/Ribonuclease H"/>
    <property type="match status" value="1"/>
</dbReference>
<evidence type="ECO:0000256" key="11">
    <source>
        <dbReference type="ARBA" id="ARBA00022932"/>
    </source>
</evidence>
<keyword evidence="8" id="KW-0694">RNA-binding</keyword>
<keyword evidence="11" id="KW-0808">Transferase</keyword>
<keyword evidence="5" id="KW-0255">Endonuclease</keyword>
<evidence type="ECO:0000313" key="18">
    <source>
        <dbReference type="EMBL" id="KAE8236163.1"/>
    </source>
</evidence>
<evidence type="ECO:0000256" key="12">
    <source>
        <dbReference type="ARBA" id="ARBA00023172"/>
    </source>
</evidence>
<dbReference type="InterPro" id="IPR001584">
    <property type="entry name" value="Integrase_cat-core"/>
</dbReference>
<keyword evidence="10" id="KW-0695">RNA-directed DNA polymerase</keyword>
<keyword evidence="9" id="KW-0229">DNA integration</keyword>
<keyword evidence="1" id="KW-0815">Transposition</keyword>
<dbReference type="GO" id="GO:0005634">
    <property type="term" value="C:nucleus"/>
    <property type="evidence" value="ECO:0007669"/>
    <property type="project" value="UniProtKB-ARBA"/>
</dbReference>
<proteinExistence type="predicted"/>
<dbReference type="SUPFAM" id="SSF53098">
    <property type="entry name" value="Ribonuclease H-like"/>
    <property type="match status" value="1"/>
</dbReference>
<dbReference type="GO" id="GO:0006310">
    <property type="term" value="P:DNA recombination"/>
    <property type="evidence" value="ECO:0007669"/>
    <property type="project" value="UniProtKB-KW"/>
</dbReference>
<evidence type="ECO:0000256" key="15">
    <source>
        <dbReference type="ARBA" id="ARBA00049244"/>
    </source>
</evidence>
<dbReference type="InterPro" id="IPR039537">
    <property type="entry name" value="Retrotran_Ty1/copia-like"/>
</dbReference>
<evidence type="ECO:0000256" key="1">
    <source>
        <dbReference type="ARBA" id="ARBA00022578"/>
    </source>
</evidence>
<evidence type="ECO:0000259" key="17">
    <source>
        <dbReference type="PROSITE" id="PS50994"/>
    </source>
</evidence>
<dbReference type="GO" id="GO:0003964">
    <property type="term" value="F:RNA-directed DNA polymerase activity"/>
    <property type="evidence" value="ECO:0007669"/>
    <property type="project" value="UniProtKB-KW"/>
</dbReference>
<keyword evidence="4" id="KW-0479">Metal-binding</keyword>
<evidence type="ECO:0000256" key="5">
    <source>
        <dbReference type="ARBA" id="ARBA00022759"/>
    </source>
</evidence>
<evidence type="ECO:0000256" key="2">
    <source>
        <dbReference type="ARBA" id="ARBA00022695"/>
    </source>
</evidence>
<dbReference type="Proteomes" id="UP000077521">
    <property type="component" value="Unassembled WGS sequence"/>
</dbReference>
<gene>
    <name evidence="18" type="ORF">A4X13_0g9242</name>
</gene>
<dbReference type="GO" id="GO:0032196">
    <property type="term" value="P:transposition"/>
    <property type="evidence" value="ECO:0007669"/>
    <property type="project" value="UniProtKB-KW"/>
</dbReference>
<dbReference type="InterPro" id="IPR057670">
    <property type="entry name" value="SH3_retrovirus"/>
</dbReference>
<comment type="catalytic activity">
    <reaction evidence="15">
        <text>DNA(n) + a 2'-deoxyribonucleoside 5'-triphosphate = DNA(n+1) + diphosphate</text>
        <dbReference type="Rhea" id="RHEA:22508"/>
        <dbReference type="Rhea" id="RHEA-COMP:17339"/>
        <dbReference type="Rhea" id="RHEA-COMP:17340"/>
        <dbReference type="ChEBI" id="CHEBI:33019"/>
        <dbReference type="ChEBI" id="CHEBI:61560"/>
        <dbReference type="ChEBI" id="CHEBI:173112"/>
        <dbReference type="EC" id="2.7.7.7"/>
    </reaction>
</comment>
<keyword evidence="3" id="KW-0540">Nuclease</keyword>
<keyword evidence="7" id="KW-0460">Magnesium</keyword>
<sequence length="516" mass="57322">YYATLGTTQSGIILAQAIPTKSAVVQQLIKWILGLEKALNSQVRILRTDRGGEYVNKELLAWLDKKGIIHQTTPAYTPQLNGIAERKNRTIKEMMSAMLIGGGVPMEYWDWALTYATIILLSTTIREGKPVWERLFGRKVDVKFLQPFGCAVWLHIPAETRRKDDLSKPKSWKGKYLGLTFGSSGGAVLNEQTGKVHVSRNLVFEPRSAQPRRPLLLTGPTPPGPAQQTSPSSPVVVDQDLVEVGSDDDDGGVARIEELSNEEHEGEDVGGEVGGAVVKQEPSRVVAEVPQAQQAPAPAHQVIVAPRPPVQPRWARPEAPVRTLPDRAAAGRKRAHGEISVAKAHEEGEEADPLTYEQALRSPNAARWLEAMEVELKNHSRAGTWEDCVLPEGRRAVSCKWVYKTKRDGEGKVVKYKARVVARGFSQQPGVDFQETHAPTARMASLRVLVTLAIKMSMHIHQMDVEAAYLNAEMDVELYMQPPKGYTLKNGQDSLRMLRALYGYKQAGRLWWKKFD</sequence>
<keyword evidence="12" id="KW-0233">DNA recombination</keyword>
<organism evidence="18 19">
    <name type="scientific">Tilletia indica</name>
    <dbReference type="NCBI Taxonomy" id="43049"/>
    <lineage>
        <taxon>Eukaryota</taxon>
        <taxon>Fungi</taxon>
        <taxon>Dikarya</taxon>
        <taxon>Basidiomycota</taxon>
        <taxon>Ustilaginomycotina</taxon>
        <taxon>Exobasidiomycetes</taxon>
        <taxon>Tilletiales</taxon>
        <taxon>Tilletiaceae</taxon>
        <taxon>Tilletia</taxon>
    </lineage>
</organism>
<dbReference type="Pfam" id="PF25597">
    <property type="entry name" value="SH3_retrovirus"/>
    <property type="match status" value="1"/>
</dbReference>
<evidence type="ECO:0000256" key="16">
    <source>
        <dbReference type="SAM" id="MobiDB-lite"/>
    </source>
</evidence>
<feature type="domain" description="Integrase catalytic" evidence="17">
    <location>
        <begin position="1"/>
        <end position="120"/>
    </location>
</feature>
<dbReference type="GO" id="GO:0046872">
    <property type="term" value="F:metal ion binding"/>
    <property type="evidence" value="ECO:0007669"/>
    <property type="project" value="UniProtKB-KW"/>
</dbReference>
<keyword evidence="19" id="KW-1185">Reference proteome</keyword>
<feature type="region of interest" description="Disordered" evidence="16">
    <location>
        <begin position="209"/>
        <end position="235"/>
    </location>
</feature>
<evidence type="ECO:0000256" key="8">
    <source>
        <dbReference type="ARBA" id="ARBA00022884"/>
    </source>
</evidence>
<keyword evidence="13" id="KW-0511">Multifunctional enzyme</keyword>
<evidence type="ECO:0000256" key="9">
    <source>
        <dbReference type="ARBA" id="ARBA00022908"/>
    </source>
</evidence>
<evidence type="ECO:0000256" key="13">
    <source>
        <dbReference type="ARBA" id="ARBA00023268"/>
    </source>
</evidence>
<dbReference type="GO" id="GO:0003887">
    <property type="term" value="F:DNA-directed DNA polymerase activity"/>
    <property type="evidence" value="ECO:0007669"/>
    <property type="project" value="UniProtKB-KW"/>
</dbReference>
<keyword evidence="11" id="KW-0239">DNA-directed DNA polymerase</keyword>
<dbReference type="Pfam" id="PF07727">
    <property type="entry name" value="RVT_2"/>
    <property type="match status" value="1"/>
</dbReference>
<dbReference type="PROSITE" id="PS50994">
    <property type="entry name" value="INTEGRASE"/>
    <property type="match status" value="1"/>
</dbReference>
<evidence type="ECO:0000256" key="4">
    <source>
        <dbReference type="ARBA" id="ARBA00022723"/>
    </source>
</evidence>
<dbReference type="InterPro" id="IPR012337">
    <property type="entry name" value="RNaseH-like_sf"/>
</dbReference>
<dbReference type="AlphaFoldDB" id="A0A8T8SAY2"/>
<evidence type="ECO:0000256" key="7">
    <source>
        <dbReference type="ARBA" id="ARBA00022842"/>
    </source>
</evidence>
<evidence type="ECO:0000256" key="3">
    <source>
        <dbReference type="ARBA" id="ARBA00022722"/>
    </source>
</evidence>
<reference evidence="18" key="2">
    <citation type="journal article" date="2019" name="IMA Fungus">
        <title>Genome sequencing and comparison of five Tilletia species to identify candidate genes for the detection of regulated species infecting wheat.</title>
        <authorList>
            <person name="Nguyen H.D.T."/>
            <person name="Sultana T."/>
            <person name="Kesanakurti P."/>
            <person name="Hambleton S."/>
        </authorList>
    </citation>
    <scope>NUCLEOTIDE SEQUENCE</scope>
    <source>
        <strain evidence="18">DAOMC 236416</strain>
    </source>
</reference>
<dbReference type="GO" id="GO:0004519">
    <property type="term" value="F:endonuclease activity"/>
    <property type="evidence" value="ECO:0007669"/>
    <property type="project" value="UniProtKB-KW"/>
</dbReference>
<dbReference type="EMBL" id="LWDF02002362">
    <property type="protein sequence ID" value="KAE8236163.1"/>
    <property type="molecule type" value="Genomic_DNA"/>
</dbReference>
<feature type="non-terminal residue" evidence="18">
    <location>
        <position position="516"/>
    </location>
</feature>
<comment type="catalytic activity">
    <reaction evidence="14">
        <text>DNA(n) + a 2'-deoxyribonucleoside 5'-triphosphate = DNA(n+1) + diphosphate</text>
        <dbReference type="Rhea" id="RHEA:22508"/>
        <dbReference type="Rhea" id="RHEA-COMP:17339"/>
        <dbReference type="Rhea" id="RHEA-COMP:17340"/>
        <dbReference type="ChEBI" id="CHEBI:33019"/>
        <dbReference type="ChEBI" id="CHEBI:61560"/>
        <dbReference type="ChEBI" id="CHEBI:173112"/>
        <dbReference type="EC" id="2.7.7.49"/>
    </reaction>
</comment>
<keyword evidence="2" id="KW-0548">Nucleotidyltransferase</keyword>
<dbReference type="PANTHER" id="PTHR42648">
    <property type="entry name" value="TRANSPOSASE, PUTATIVE-RELATED"/>
    <property type="match status" value="1"/>
</dbReference>
<dbReference type="GO" id="GO:0015074">
    <property type="term" value="P:DNA integration"/>
    <property type="evidence" value="ECO:0007669"/>
    <property type="project" value="UniProtKB-KW"/>
</dbReference>
<evidence type="ECO:0000256" key="14">
    <source>
        <dbReference type="ARBA" id="ARBA00048173"/>
    </source>
</evidence>
<dbReference type="GO" id="GO:0016787">
    <property type="term" value="F:hydrolase activity"/>
    <property type="evidence" value="ECO:0007669"/>
    <property type="project" value="UniProtKB-KW"/>
</dbReference>
<feature type="compositionally biased region" description="Low complexity" evidence="16">
    <location>
        <begin position="226"/>
        <end position="235"/>
    </location>
</feature>
<accession>A0A8T8SAY2</accession>
<comment type="caution">
    <text evidence="18">The sequence shown here is derived from an EMBL/GenBank/DDBJ whole genome shotgun (WGS) entry which is preliminary data.</text>
</comment>